<sequence>MRRGDGGSERRQRHRGGEPVGRRQPEAAVAASTLPPSSSRLLLPLRAMVRPPPAAMARTWTLLCVPATARALREMAAEVVAAAALGANVAELRLNCLSGFAPAPDHRHL</sequence>
<dbReference type="AlphaFoldDB" id="A0A6G1DCX9"/>
<proteinExistence type="predicted"/>
<dbReference type="Proteomes" id="UP000479710">
    <property type="component" value="Unassembled WGS sequence"/>
</dbReference>
<feature type="compositionally biased region" description="Basic and acidic residues" evidence="1">
    <location>
        <begin position="1"/>
        <end position="25"/>
    </location>
</feature>
<dbReference type="InterPro" id="IPR013785">
    <property type="entry name" value="Aldolase_TIM"/>
</dbReference>
<comment type="caution">
    <text evidence="2">The sequence shown here is derived from an EMBL/GenBank/DDBJ whole genome shotgun (WGS) entry which is preliminary data.</text>
</comment>
<evidence type="ECO:0000256" key="1">
    <source>
        <dbReference type="SAM" id="MobiDB-lite"/>
    </source>
</evidence>
<organism evidence="2 3">
    <name type="scientific">Oryza meyeriana var. granulata</name>
    <dbReference type="NCBI Taxonomy" id="110450"/>
    <lineage>
        <taxon>Eukaryota</taxon>
        <taxon>Viridiplantae</taxon>
        <taxon>Streptophyta</taxon>
        <taxon>Embryophyta</taxon>
        <taxon>Tracheophyta</taxon>
        <taxon>Spermatophyta</taxon>
        <taxon>Magnoliopsida</taxon>
        <taxon>Liliopsida</taxon>
        <taxon>Poales</taxon>
        <taxon>Poaceae</taxon>
        <taxon>BOP clade</taxon>
        <taxon>Oryzoideae</taxon>
        <taxon>Oryzeae</taxon>
        <taxon>Oryzinae</taxon>
        <taxon>Oryza</taxon>
        <taxon>Oryza meyeriana</taxon>
    </lineage>
</organism>
<dbReference type="EMBL" id="SPHZ02000007">
    <property type="protein sequence ID" value="KAF0909573.1"/>
    <property type="molecule type" value="Genomic_DNA"/>
</dbReference>
<evidence type="ECO:0000313" key="2">
    <source>
        <dbReference type="EMBL" id="KAF0909573.1"/>
    </source>
</evidence>
<protein>
    <submittedName>
        <fullName evidence="2">Uncharacterized protein</fullName>
    </submittedName>
</protein>
<gene>
    <name evidence="2" type="ORF">E2562_037199</name>
</gene>
<evidence type="ECO:0000313" key="3">
    <source>
        <dbReference type="Proteomes" id="UP000479710"/>
    </source>
</evidence>
<dbReference type="Gene3D" id="3.20.20.70">
    <property type="entry name" value="Aldolase class I"/>
    <property type="match status" value="1"/>
</dbReference>
<keyword evidence="3" id="KW-1185">Reference proteome</keyword>
<feature type="region of interest" description="Disordered" evidence="1">
    <location>
        <begin position="1"/>
        <end position="34"/>
    </location>
</feature>
<reference evidence="2 3" key="1">
    <citation type="submission" date="2019-11" db="EMBL/GenBank/DDBJ databases">
        <title>Whole genome sequence of Oryza granulata.</title>
        <authorList>
            <person name="Li W."/>
        </authorList>
    </citation>
    <scope>NUCLEOTIDE SEQUENCE [LARGE SCALE GENOMIC DNA]</scope>
    <source>
        <strain evidence="3">cv. Menghai</strain>
        <tissue evidence="2">Leaf</tissue>
    </source>
</reference>
<accession>A0A6G1DCX9</accession>
<name>A0A6G1DCX9_9ORYZ</name>